<name>A0A2T8INJ2_9POAL</name>
<accession>A0A2T8INJ2</accession>
<dbReference type="Gramene" id="PVH39254">
    <property type="protein sequence ID" value="PVH39254"/>
    <property type="gene ID" value="PAHAL_5G464700"/>
</dbReference>
<gene>
    <name evidence="1" type="ORF">PAHAL_5G464700</name>
</gene>
<dbReference type="Proteomes" id="UP000243499">
    <property type="component" value="Chromosome 5"/>
</dbReference>
<protein>
    <submittedName>
        <fullName evidence="1">Uncharacterized protein</fullName>
    </submittedName>
</protein>
<reference evidence="1" key="1">
    <citation type="submission" date="2018-04" db="EMBL/GenBank/DDBJ databases">
        <title>WGS assembly of Panicum hallii.</title>
        <authorList>
            <person name="Lovell J."/>
            <person name="Jenkins J."/>
            <person name="Lowry D."/>
            <person name="Mamidi S."/>
            <person name="Sreedasyam A."/>
            <person name="Weng X."/>
            <person name="Barry K."/>
            <person name="Bonette J."/>
            <person name="Campitelli B."/>
            <person name="Daum C."/>
            <person name="Gordon S."/>
            <person name="Gould B."/>
            <person name="Lipzen A."/>
            <person name="Macqueen A."/>
            <person name="Palacio-Mejia J."/>
            <person name="Plott C."/>
            <person name="Shakirov E."/>
            <person name="Shu S."/>
            <person name="Yoshinaga Y."/>
            <person name="Zane M."/>
            <person name="Rokhsar D."/>
            <person name="Grimwood J."/>
            <person name="Schmutz J."/>
            <person name="Juenger T."/>
        </authorList>
    </citation>
    <scope>NUCLEOTIDE SEQUENCE [LARGE SCALE GENOMIC DNA]</scope>
    <source>
        <strain evidence="1">FIL2</strain>
    </source>
</reference>
<dbReference type="EMBL" id="CM008050">
    <property type="protein sequence ID" value="PVH39254.1"/>
    <property type="molecule type" value="Genomic_DNA"/>
</dbReference>
<organism evidence="1">
    <name type="scientific">Panicum hallii</name>
    <dbReference type="NCBI Taxonomy" id="206008"/>
    <lineage>
        <taxon>Eukaryota</taxon>
        <taxon>Viridiplantae</taxon>
        <taxon>Streptophyta</taxon>
        <taxon>Embryophyta</taxon>
        <taxon>Tracheophyta</taxon>
        <taxon>Spermatophyta</taxon>
        <taxon>Magnoliopsida</taxon>
        <taxon>Liliopsida</taxon>
        <taxon>Poales</taxon>
        <taxon>Poaceae</taxon>
        <taxon>PACMAD clade</taxon>
        <taxon>Panicoideae</taxon>
        <taxon>Panicodae</taxon>
        <taxon>Paniceae</taxon>
        <taxon>Panicinae</taxon>
        <taxon>Panicum</taxon>
        <taxon>Panicum sect. Panicum</taxon>
    </lineage>
</organism>
<dbReference type="AlphaFoldDB" id="A0A2T8INJ2"/>
<evidence type="ECO:0000313" key="1">
    <source>
        <dbReference type="EMBL" id="PVH39254.1"/>
    </source>
</evidence>
<sequence>MRSSVEDDEEERIGKPGFLRAQYYYLVVCSTEQIQPSIRSAPSPASGAIVSAVACPCQGHLDRSPVPFEDAARPRCRRPEDRGYGGRRQLILAAPRTSSFCTLPRVPPGPSASWLWASSAPQSNFPSSSSPPTGRCAIRRRLPDQRALGPRTCARCCAGALASVTLPFRPPR</sequence>
<proteinExistence type="predicted"/>